<reference evidence="1 2" key="1">
    <citation type="submission" date="2024-09" db="EMBL/GenBank/DDBJ databases">
        <authorList>
            <person name="Sun Q."/>
            <person name="Mori K."/>
        </authorList>
    </citation>
    <scope>NUCLEOTIDE SEQUENCE [LARGE SCALE GENOMIC DNA]</scope>
    <source>
        <strain evidence="1 2">CCM 7650</strain>
    </source>
</reference>
<dbReference type="PIRSF" id="PIRSF015268">
    <property type="entry name" value="Virulence_RhuM"/>
    <property type="match status" value="1"/>
</dbReference>
<keyword evidence="2" id="KW-1185">Reference proteome</keyword>
<evidence type="ECO:0000313" key="2">
    <source>
        <dbReference type="Proteomes" id="UP001589797"/>
    </source>
</evidence>
<name>A0ABV6FQK2_9BACT</name>
<dbReference type="Proteomes" id="UP001589797">
    <property type="component" value="Unassembled WGS sequence"/>
</dbReference>
<gene>
    <name evidence="1" type="ORF">ACFFIP_05525</name>
</gene>
<proteinExistence type="predicted"/>
<dbReference type="InterPro" id="IPR011204">
    <property type="entry name" value="Virulence_RhuM-like"/>
</dbReference>
<dbReference type="Pfam" id="PF13310">
    <property type="entry name" value="Virulence_RhuM"/>
    <property type="match status" value="1"/>
</dbReference>
<dbReference type="EMBL" id="JBHLWI010000009">
    <property type="protein sequence ID" value="MFC0262136.1"/>
    <property type="molecule type" value="Genomic_DNA"/>
</dbReference>
<protein>
    <submittedName>
        <fullName evidence="1">Virulence RhuM family protein</fullName>
    </submittedName>
</protein>
<dbReference type="PANTHER" id="PTHR35810">
    <property type="entry name" value="CYTOPLASMIC PROTEIN-RELATED"/>
    <property type="match status" value="1"/>
</dbReference>
<organism evidence="1 2">
    <name type="scientific">Fontibacter flavus</name>
    <dbReference type="NCBI Taxonomy" id="654838"/>
    <lineage>
        <taxon>Bacteria</taxon>
        <taxon>Pseudomonadati</taxon>
        <taxon>Bacteroidota</taxon>
        <taxon>Cytophagia</taxon>
        <taxon>Cytophagales</taxon>
        <taxon>Cyclobacteriaceae</taxon>
        <taxon>Fontibacter</taxon>
    </lineage>
</organism>
<sequence>MELRNENPTNFIFYQSTDGKVNVQVIVDEQSETVWATQKTLGELFGVSKSTISEHTKNIFETKELDRESTVRKIRTVQEEGERKVSRSLEFYNLDFIIALGYRVNSIQATQFRKWATSILREYLIKGFALDDERLKLGNQVFGRDYFQELLERIREIRASERLFYQKITDIYATSIDYDPKSSITQDFYATVQNKLHWAIHGHTAAELIKLRASAEHPTMGLTSWKNEKRGGKIMKSDVSIAKNYLNEKELSELNRVVTMYLDFAENMARRQLSMRMADWVNRLDAFLSFNQYEVLQDSGRVSAIEAKLKAETEFDQFRVIQDQRYESDFDRMVKELGKKGSAN</sequence>
<comment type="caution">
    <text evidence="1">The sequence shown here is derived from an EMBL/GenBank/DDBJ whole genome shotgun (WGS) entry which is preliminary data.</text>
</comment>
<dbReference type="RefSeq" id="WP_382386576.1">
    <property type="nucleotide sequence ID" value="NZ_JBHLWI010000009.1"/>
</dbReference>
<evidence type="ECO:0000313" key="1">
    <source>
        <dbReference type="EMBL" id="MFC0262136.1"/>
    </source>
</evidence>
<dbReference type="PANTHER" id="PTHR35810:SF1">
    <property type="entry name" value="CYTOPLASMIC PROTEIN"/>
    <property type="match status" value="1"/>
</dbReference>
<accession>A0ABV6FQK2</accession>